<evidence type="ECO:0000313" key="2">
    <source>
        <dbReference type="EMBL" id="CAI2385732.1"/>
    </source>
</evidence>
<evidence type="ECO:0000256" key="1">
    <source>
        <dbReference type="SAM" id="MobiDB-lite"/>
    </source>
</evidence>
<gene>
    <name evidence="2" type="ORF">ECRASSUSDP1_LOCUS27314</name>
</gene>
<feature type="compositionally biased region" description="Basic and acidic residues" evidence="1">
    <location>
        <begin position="308"/>
        <end position="327"/>
    </location>
</feature>
<evidence type="ECO:0000313" key="3">
    <source>
        <dbReference type="Proteomes" id="UP001295684"/>
    </source>
</evidence>
<accession>A0AAD2D9A2</accession>
<dbReference type="PANTHER" id="PTHR21580">
    <property type="entry name" value="SHIPPO-1-RELATED"/>
    <property type="match status" value="1"/>
</dbReference>
<dbReference type="Proteomes" id="UP001295684">
    <property type="component" value="Unassembled WGS sequence"/>
</dbReference>
<dbReference type="InterPro" id="IPR010736">
    <property type="entry name" value="SHIPPO-rpt"/>
</dbReference>
<organism evidence="2 3">
    <name type="scientific">Euplotes crassus</name>
    <dbReference type="NCBI Taxonomy" id="5936"/>
    <lineage>
        <taxon>Eukaryota</taxon>
        <taxon>Sar</taxon>
        <taxon>Alveolata</taxon>
        <taxon>Ciliophora</taxon>
        <taxon>Intramacronucleata</taxon>
        <taxon>Spirotrichea</taxon>
        <taxon>Hypotrichia</taxon>
        <taxon>Euplotida</taxon>
        <taxon>Euplotidae</taxon>
        <taxon>Moneuplotes</taxon>
    </lineage>
</organism>
<comment type="caution">
    <text evidence="2">The sequence shown here is derived from an EMBL/GenBank/DDBJ whole genome shotgun (WGS) entry which is preliminary data.</text>
</comment>
<dbReference type="EMBL" id="CAMPGE010028181">
    <property type="protein sequence ID" value="CAI2385732.1"/>
    <property type="molecule type" value="Genomic_DNA"/>
</dbReference>
<feature type="compositionally biased region" description="Basic residues" evidence="1">
    <location>
        <begin position="10"/>
        <end position="21"/>
    </location>
</feature>
<feature type="region of interest" description="Disordered" evidence="1">
    <location>
        <begin position="177"/>
        <end position="421"/>
    </location>
</feature>
<protein>
    <submittedName>
        <fullName evidence="2">Uncharacterized protein</fullName>
    </submittedName>
</protein>
<feature type="region of interest" description="Disordered" evidence="1">
    <location>
        <begin position="1"/>
        <end position="28"/>
    </location>
</feature>
<dbReference type="Pfam" id="PF07004">
    <property type="entry name" value="SHIPPO-rpt"/>
    <property type="match status" value="12"/>
</dbReference>
<sequence>MVSHAWTIPKAHKKKRKRKRWASPGPGEYEDVDLNLVKVAPPEWTIKGKYPWKVECLDGPGPGTYSVSSERPGTAYTIQGKRKEYYITDEPGPGSYSLNQTYDNVGGYMGKKLKKKKEKEKSPGPAEYFPPIFKSHDGWTFGMKPYEKYERDDSPGPGAYEIYKRSVIALGKFGKEKRGKLSTSYDSPGPGHYSPKLSTRDGWTIQGRSKPKYEIEDGPGPGDYFPFYDDGGPAYSMAGKRRKKDKIYDEPGPHTYFPSILPTKPRPRSARFTSGRRDLTDYDQPGPGQYSIPSLSGGPYTTLKGRPRTAERRNDYPGPGEYRDRYKLTKPRAASASIGRARRMGPPINDTPGPGFYNYRDKRDYRGTVFGSSTRPCTAKTGDGPGPGSYNIRSTFGDKPGKTMAGKRRYKSVGDDTPGPGMYNPKLDGGIAYTCQGKNIMDYNLRESFNKPGPGQYFPSYDPVRPHYPGKTMGGKRKAKYDDEIPGPGAYNQYMWDNKGNGWTMGMRPHTAGQDQTPGPAAYFPHLRRDAPAYTMGGNRNDPFGDEYPGPGDYDLRADWNRGILMGKDKRLEIPGGLRNQFPGPGTYYLPEYKGKGVYMGEKFYNKDFFITPGPGSYEHNQEKEGPHYSIAGMGLKGKYETVGPGPAAYDIVKSFKEVFNSKPGKSFGKKTGYKSKGSEGPGPGTYYLPKSKGQGITMKGRYPDHINDKSPGPAAYNQKWLTIQNLIEAQKAGSGGTMSKSRDFYHFDKSPGPGTYDSPSKLTNIGVKFGKEIRGSEKKSENPGPGYYYIPCTVADVPKYVYPNPDPRYKWV</sequence>
<name>A0AAD2D9A2_EUPCR</name>
<feature type="region of interest" description="Disordered" evidence="1">
    <location>
        <begin position="667"/>
        <end position="691"/>
    </location>
</feature>
<reference evidence="2" key="1">
    <citation type="submission" date="2023-07" db="EMBL/GenBank/DDBJ databases">
        <authorList>
            <consortium name="AG Swart"/>
            <person name="Singh M."/>
            <person name="Singh A."/>
            <person name="Seah K."/>
            <person name="Emmerich C."/>
        </authorList>
    </citation>
    <scope>NUCLEOTIDE SEQUENCE</scope>
    <source>
        <strain evidence="2">DP1</strain>
    </source>
</reference>
<dbReference type="InterPro" id="IPR051291">
    <property type="entry name" value="CIMAP"/>
</dbReference>
<proteinExistence type="predicted"/>
<keyword evidence="3" id="KW-1185">Reference proteome</keyword>
<dbReference type="AlphaFoldDB" id="A0AAD2D9A2"/>
<dbReference type="PANTHER" id="PTHR21580:SF28">
    <property type="entry name" value="BOREALIN N-TERMINAL DOMAIN-CONTAINING PROTEIN-RELATED"/>
    <property type="match status" value="1"/>
</dbReference>